<name>A0A1C3KA57_PLAMA</name>
<organism evidence="1 2">
    <name type="scientific">Plasmodium malariae</name>
    <dbReference type="NCBI Taxonomy" id="5858"/>
    <lineage>
        <taxon>Eukaryota</taxon>
        <taxon>Sar</taxon>
        <taxon>Alveolata</taxon>
        <taxon>Apicomplexa</taxon>
        <taxon>Aconoidasida</taxon>
        <taxon>Haemosporida</taxon>
        <taxon>Plasmodiidae</taxon>
        <taxon>Plasmodium</taxon>
        <taxon>Plasmodium (Plasmodium)</taxon>
    </lineage>
</organism>
<sequence>MTKSKKKTCGKNQVLSLCNLKKLILKRKNCFNNVRNFIKFKKQKRKNSEQCRKLKQENLCPIVKQTDEEETNITKRVSNKSGVTKKRAKRKEKTKHNTEKINILQNKEKTKIIRNKTDIRKEKKKKKKIINKNKDRSYMQYEQKSVRHDDKKGAMTKEIRTKGEILKKRHKIKNDTCQENEPMELEEIYEVECKAKYEAKLEEKCEANFQEKKKEIVKANSLESIHKTEKFVRNSSNTIFRIQYSTNTYENKTVHLCADTNNVIEKSSNSECVVELHTNNITDIKVKKERRIRKYKCKNKLVHTNNVSKDIVKLVLSKCVEVKCFIFTYISNVRNILNNLFNEYMFLKKYLNSNYNTYHKLKFFFMCKHYLKKLHYVLSIFYDVIEQNDEYLLIELYNEIKNNLRLMYYVGRILSNYLTCIAYKKMVYIIIICVARVHTILNCILISEPFKNIVPELLNMVKQIKL</sequence>
<accession>A0A1C3KA57</accession>
<gene>
    <name evidence="1" type="primary">PmlGA01_030008900</name>
    <name evidence="1" type="ORF">PMLGA01_030008900</name>
</gene>
<evidence type="ECO:0000313" key="1">
    <source>
        <dbReference type="EMBL" id="SBT70358.1"/>
    </source>
</evidence>
<reference evidence="1 2" key="1">
    <citation type="submission" date="2016-06" db="EMBL/GenBank/DDBJ databases">
        <authorList>
            <consortium name="Pathogen Informatics"/>
        </authorList>
    </citation>
    <scope>NUCLEOTIDE SEQUENCE [LARGE SCALE GENOMIC DNA]</scope>
    <source>
        <strain evidence="1">PmlGA01</strain>
    </source>
</reference>
<evidence type="ECO:0000313" key="2">
    <source>
        <dbReference type="Proteomes" id="UP000219799"/>
    </source>
</evidence>
<proteinExistence type="predicted"/>
<dbReference type="Proteomes" id="UP000219799">
    <property type="component" value="Chromosome 3"/>
</dbReference>
<dbReference type="EMBL" id="LT594491">
    <property type="protein sequence ID" value="SBT70358.1"/>
    <property type="molecule type" value="Genomic_DNA"/>
</dbReference>
<protein>
    <submittedName>
        <fullName evidence="1">Uncharacterized protein</fullName>
    </submittedName>
</protein>
<dbReference type="AlphaFoldDB" id="A0A1C3KA57"/>
<dbReference type="VEuPathDB" id="PlasmoDB:PmUG01_03017000"/>